<dbReference type="SUPFAM" id="SSF53092">
    <property type="entry name" value="Creatinase/prolidase N-terminal domain"/>
    <property type="match status" value="1"/>
</dbReference>
<protein>
    <submittedName>
        <fullName evidence="6">Aminopeptidase P family protein</fullName>
    </submittedName>
</protein>
<name>A0AAE3IF43_9FIRM</name>
<evidence type="ECO:0000256" key="3">
    <source>
        <dbReference type="RuleBase" id="RU000590"/>
    </source>
</evidence>
<dbReference type="InterPro" id="IPR036005">
    <property type="entry name" value="Creatinase/aminopeptidase-like"/>
</dbReference>
<gene>
    <name evidence="6" type="ORF">OCV57_02710</name>
</gene>
<evidence type="ECO:0000259" key="5">
    <source>
        <dbReference type="Pfam" id="PF01321"/>
    </source>
</evidence>
<dbReference type="GO" id="GO:0004177">
    <property type="term" value="F:aminopeptidase activity"/>
    <property type="evidence" value="ECO:0007669"/>
    <property type="project" value="UniProtKB-KW"/>
</dbReference>
<organism evidence="6 7">
    <name type="scientific">Hominimerdicola aceti</name>
    <dbReference type="NCBI Taxonomy" id="2981726"/>
    <lineage>
        <taxon>Bacteria</taxon>
        <taxon>Bacillati</taxon>
        <taxon>Bacillota</taxon>
        <taxon>Clostridia</taxon>
        <taxon>Eubacteriales</taxon>
        <taxon>Oscillospiraceae</taxon>
        <taxon>Hominimerdicola</taxon>
    </lineage>
</organism>
<reference evidence="6 7" key="1">
    <citation type="journal article" date="2021" name="ISME Commun">
        <title>Automated analysis of genomic sequences facilitates high-throughput and comprehensive description of bacteria.</title>
        <authorList>
            <person name="Hitch T.C.A."/>
        </authorList>
    </citation>
    <scope>NUCLEOTIDE SEQUENCE [LARGE SCALE GENOMIC DNA]</scope>
    <source>
        <strain evidence="6 7">Sanger_31</strain>
    </source>
</reference>
<comment type="caution">
    <text evidence="6">The sequence shown here is derived from an EMBL/GenBank/DDBJ whole genome shotgun (WGS) entry which is preliminary data.</text>
</comment>
<dbReference type="PANTHER" id="PTHR46112:SF3">
    <property type="entry name" value="AMINOPEPTIDASE YPDF"/>
    <property type="match status" value="1"/>
</dbReference>
<proteinExistence type="inferred from homology"/>
<dbReference type="Gene3D" id="3.40.350.10">
    <property type="entry name" value="Creatinase/prolidase N-terminal domain"/>
    <property type="match status" value="1"/>
</dbReference>
<sequence>MTDLEKLCSRVTEAADCAVITDDVNRRYFTAMKSSAGTLVVFPGKAYFIIDFRYIEKAKKTVTACEVILQDKLYEQINSLIEKHGAKTVSVNADTCTLSELIAYQQKLNAEVIADTKLAEIIREIRTVKSQEQIDKIIKAQRIAEKGFAHMLDFIKVGRTEKEIQLELDYYMLKNGAEALSFDTIALSGSNTSLPHGVPSDKKVESGEFVLMDFGATYDGWHSDMTRTVCVGKPSDKMKSVYETVLTAQLSALDAVKAGMSGKALDKIARDIITEAGYGDNFGHSLGHGVGVEIHESPYASPSREDILPKNSIVTVEPGIYLEGKFGVRIEDFVVVTENGCINMTKAPKELICL</sequence>
<dbReference type="InterPro" id="IPR000587">
    <property type="entry name" value="Creatinase_N"/>
</dbReference>
<evidence type="ECO:0000256" key="1">
    <source>
        <dbReference type="ARBA" id="ARBA00022723"/>
    </source>
</evidence>
<keyword evidence="2" id="KW-0378">Hydrolase</keyword>
<evidence type="ECO:0000313" key="7">
    <source>
        <dbReference type="Proteomes" id="UP001208131"/>
    </source>
</evidence>
<dbReference type="PROSITE" id="PS00491">
    <property type="entry name" value="PROLINE_PEPTIDASE"/>
    <property type="match status" value="1"/>
</dbReference>
<feature type="domain" description="Creatinase N-terminal" evidence="5">
    <location>
        <begin position="13"/>
        <end position="127"/>
    </location>
</feature>
<dbReference type="InterPro" id="IPR050659">
    <property type="entry name" value="Peptidase_M24B"/>
</dbReference>
<keyword evidence="7" id="KW-1185">Reference proteome</keyword>
<dbReference type="SUPFAM" id="SSF55920">
    <property type="entry name" value="Creatinase/aminopeptidase"/>
    <property type="match status" value="1"/>
</dbReference>
<dbReference type="GO" id="GO:0046872">
    <property type="term" value="F:metal ion binding"/>
    <property type="evidence" value="ECO:0007669"/>
    <property type="project" value="UniProtKB-KW"/>
</dbReference>
<keyword evidence="6" id="KW-0645">Protease</keyword>
<dbReference type="RefSeq" id="WP_267300392.1">
    <property type="nucleotide sequence ID" value="NZ_JAOQJZ010000002.1"/>
</dbReference>
<dbReference type="InterPro" id="IPR029149">
    <property type="entry name" value="Creatin/AminoP/Spt16_N"/>
</dbReference>
<comment type="similarity">
    <text evidence="3">Belongs to the peptidase M24B family.</text>
</comment>
<dbReference type="InterPro" id="IPR000994">
    <property type="entry name" value="Pept_M24"/>
</dbReference>
<dbReference type="CDD" id="cd01092">
    <property type="entry name" value="APP-like"/>
    <property type="match status" value="1"/>
</dbReference>
<dbReference type="InterPro" id="IPR001131">
    <property type="entry name" value="Peptidase_M24B_aminopep-P_CS"/>
</dbReference>
<dbReference type="Pfam" id="PF00557">
    <property type="entry name" value="Peptidase_M24"/>
    <property type="match status" value="1"/>
</dbReference>
<accession>A0AAE3IF43</accession>
<feature type="domain" description="Peptidase M24" evidence="4">
    <location>
        <begin position="136"/>
        <end position="338"/>
    </location>
</feature>
<dbReference type="Proteomes" id="UP001208131">
    <property type="component" value="Unassembled WGS sequence"/>
</dbReference>
<dbReference type="Pfam" id="PF01321">
    <property type="entry name" value="Creatinase_N"/>
    <property type="match status" value="1"/>
</dbReference>
<keyword evidence="1 3" id="KW-0479">Metal-binding</keyword>
<evidence type="ECO:0000256" key="2">
    <source>
        <dbReference type="ARBA" id="ARBA00022801"/>
    </source>
</evidence>
<evidence type="ECO:0000313" key="6">
    <source>
        <dbReference type="EMBL" id="MCU6704840.1"/>
    </source>
</evidence>
<dbReference type="Gene3D" id="3.90.230.10">
    <property type="entry name" value="Creatinase/methionine aminopeptidase superfamily"/>
    <property type="match status" value="1"/>
</dbReference>
<keyword evidence="6" id="KW-0031">Aminopeptidase</keyword>
<dbReference type="AlphaFoldDB" id="A0AAE3IF43"/>
<dbReference type="PANTHER" id="PTHR46112">
    <property type="entry name" value="AMINOPEPTIDASE"/>
    <property type="match status" value="1"/>
</dbReference>
<dbReference type="EMBL" id="JAOQJZ010000002">
    <property type="protein sequence ID" value="MCU6704840.1"/>
    <property type="molecule type" value="Genomic_DNA"/>
</dbReference>
<evidence type="ECO:0000259" key="4">
    <source>
        <dbReference type="Pfam" id="PF00557"/>
    </source>
</evidence>